<protein>
    <submittedName>
        <fullName evidence="1">Putative methyltransferase</fullName>
    </submittedName>
</protein>
<dbReference type="InterPro" id="IPR029063">
    <property type="entry name" value="SAM-dependent_MTases_sf"/>
</dbReference>
<dbReference type="GO" id="GO:0008168">
    <property type="term" value="F:methyltransferase activity"/>
    <property type="evidence" value="ECO:0007669"/>
    <property type="project" value="UniProtKB-KW"/>
</dbReference>
<evidence type="ECO:0000313" key="1">
    <source>
        <dbReference type="EMBL" id="QJB04545.1"/>
    </source>
</evidence>
<accession>A0A6M3MG97</accession>
<keyword evidence="1" id="KW-0808">Transferase</keyword>
<dbReference type="PANTHER" id="PTHR43861">
    <property type="entry name" value="TRANS-ACONITATE 2-METHYLTRANSFERASE-RELATED"/>
    <property type="match status" value="1"/>
</dbReference>
<name>A0A6M3MG97_9ZZZZ</name>
<organism evidence="1">
    <name type="scientific">viral metagenome</name>
    <dbReference type="NCBI Taxonomy" id="1070528"/>
    <lineage>
        <taxon>unclassified sequences</taxon>
        <taxon>metagenomes</taxon>
        <taxon>organismal metagenomes</taxon>
    </lineage>
</organism>
<dbReference type="AlphaFoldDB" id="A0A6M3MG97"/>
<dbReference type="Pfam" id="PF13489">
    <property type="entry name" value="Methyltransf_23"/>
    <property type="match status" value="1"/>
</dbReference>
<dbReference type="Gene3D" id="3.40.50.150">
    <property type="entry name" value="Vaccinia Virus protein VP39"/>
    <property type="match status" value="1"/>
</dbReference>
<gene>
    <name evidence="1" type="ORF">MM171B00234_0046</name>
</gene>
<keyword evidence="1" id="KW-0489">Methyltransferase</keyword>
<proteinExistence type="predicted"/>
<dbReference type="GO" id="GO:0032259">
    <property type="term" value="P:methylation"/>
    <property type="evidence" value="ECO:0007669"/>
    <property type="project" value="UniProtKB-KW"/>
</dbReference>
<sequence length="184" mass="20934">MSKYYDDVFKRSSAYRCPPEESPYYPLWTAVLSLIKHPTKILDVGCGPGQFAALCVKAGHEYVGLDWSRVAVDIGREGPGEFHLVDVQQDRARFKDDYDVITFIEFLEHVPDDLEILADVPQRRTIILTVPDYPGAEHFRHFSDLGQATRRYQSLVTVSYRMVVSGKNLHGGTAKIFILKGTRR</sequence>
<dbReference type="SUPFAM" id="SSF53335">
    <property type="entry name" value="S-adenosyl-L-methionine-dependent methyltransferases"/>
    <property type="match status" value="1"/>
</dbReference>
<dbReference type="EMBL" id="MT143884">
    <property type="protein sequence ID" value="QJB04545.1"/>
    <property type="molecule type" value="Genomic_DNA"/>
</dbReference>
<dbReference type="CDD" id="cd02440">
    <property type="entry name" value="AdoMet_MTases"/>
    <property type="match status" value="1"/>
</dbReference>
<reference evidence="1" key="1">
    <citation type="submission" date="2020-03" db="EMBL/GenBank/DDBJ databases">
        <title>The deep terrestrial virosphere.</title>
        <authorList>
            <person name="Holmfeldt K."/>
            <person name="Nilsson E."/>
            <person name="Simone D."/>
            <person name="Lopez-Fernandez M."/>
            <person name="Wu X."/>
            <person name="de Brujin I."/>
            <person name="Lundin D."/>
            <person name="Andersson A."/>
            <person name="Bertilsson S."/>
            <person name="Dopson M."/>
        </authorList>
    </citation>
    <scope>NUCLEOTIDE SEQUENCE</scope>
    <source>
        <strain evidence="1">MM171B00234</strain>
    </source>
</reference>